<protein>
    <submittedName>
        <fullName evidence="3">DUF1080 domain-containing protein</fullName>
    </submittedName>
</protein>
<accession>A0A3P1BT07</accession>
<dbReference type="RefSeq" id="WP_124874593.1">
    <property type="nucleotide sequence ID" value="NZ_RQJO01000008.1"/>
</dbReference>
<keyword evidence="1" id="KW-0732">Signal</keyword>
<gene>
    <name evidence="3" type="ORF">EHT25_11555</name>
</gene>
<comment type="caution">
    <text evidence="3">The sequence shown here is derived from an EMBL/GenBank/DDBJ whole genome shotgun (WGS) entry which is preliminary data.</text>
</comment>
<keyword evidence="4" id="KW-1185">Reference proteome</keyword>
<sequence>MRQFLLLLLLVVSFTQLFAQAPNTLSAQEKKEGWKLLFNGKDVSGWHTYGKTGVGSAWIIDNGALKLNVPERAGNKAKNGGDLATDQVFKGDFEFKADFKVERFTNSGIFFFVTEAPEYQQIYHTGLELQVLDNAIYEGAPENKHRVGDFFSVANARIREPKAVGEWNQIHFKLKNKVLSVYMNGYLIQEHNVDSDDWKKRIAESNLKTAPISKGKLEGRIGLQDWGSSVWFRNIKIRPL</sequence>
<dbReference type="InterPro" id="IPR010496">
    <property type="entry name" value="AL/BT2_dom"/>
</dbReference>
<dbReference type="Pfam" id="PF06439">
    <property type="entry name" value="3keto-disac_hyd"/>
    <property type="match status" value="1"/>
</dbReference>
<dbReference type="EMBL" id="RQJO01000008">
    <property type="protein sequence ID" value="RRB04152.1"/>
    <property type="molecule type" value="Genomic_DNA"/>
</dbReference>
<organism evidence="3 4">
    <name type="scientific">Larkinella rosea</name>
    <dbReference type="NCBI Taxonomy" id="2025312"/>
    <lineage>
        <taxon>Bacteria</taxon>
        <taxon>Pseudomonadati</taxon>
        <taxon>Bacteroidota</taxon>
        <taxon>Cytophagia</taxon>
        <taxon>Cytophagales</taxon>
        <taxon>Spirosomataceae</taxon>
        <taxon>Larkinella</taxon>
    </lineage>
</organism>
<feature type="chain" id="PRO_5018068032" evidence="1">
    <location>
        <begin position="22"/>
        <end position="240"/>
    </location>
</feature>
<dbReference type="AlphaFoldDB" id="A0A3P1BT07"/>
<evidence type="ECO:0000259" key="2">
    <source>
        <dbReference type="Pfam" id="PF06439"/>
    </source>
</evidence>
<dbReference type="GO" id="GO:0016787">
    <property type="term" value="F:hydrolase activity"/>
    <property type="evidence" value="ECO:0007669"/>
    <property type="project" value="InterPro"/>
</dbReference>
<reference evidence="3 4" key="1">
    <citation type="submission" date="2018-11" db="EMBL/GenBank/DDBJ databases">
        <authorList>
            <person name="Zhou Z."/>
            <person name="Wang G."/>
        </authorList>
    </citation>
    <scope>NUCLEOTIDE SEQUENCE [LARGE SCALE GENOMIC DNA]</scope>
    <source>
        <strain evidence="3 4">KCTC52004</strain>
    </source>
</reference>
<feature type="domain" description="3-keto-alpha-glucoside-1,2-lyase/3-keto-2-hydroxy-glucal hydratase" evidence="2">
    <location>
        <begin position="33"/>
        <end position="238"/>
    </location>
</feature>
<dbReference type="OrthoDB" id="9806233at2"/>
<dbReference type="Gene3D" id="2.60.120.560">
    <property type="entry name" value="Exo-inulinase, domain 1"/>
    <property type="match status" value="1"/>
</dbReference>
<evidence type="ECO:0000313" key="4">
    <source>
        <dbReference type="Proteomes" id="UP000271925"/>
    </source>
</evidence>
<feature type="signal peptide" evidence="1">
    <location>
        <begin position="1"/>
        <end position="21"/>
    </location>
</feature>
<evidence type="ECO:0000313" key="3">
    <source>
        <dbReference type="EMBL" id="RRB04152.1"/>
    </source>
</evidence>
<evidence type="ECO:0000256" key="1">
    <source>
        <dbReference type="SAM" id="SignalP"/>
    </source>
</evidence>
<name>A0A3P1BT07_9BACT</name>
<proteinExistence type="predicted"/>
<dbReference type="Proteomes" id="UP000271925">
    <property type="component" value="Unassembled WGS sequence"/>
</dbReference>